<comment type="caution">
    <text evidence="1">The sequence shown here is derived from an EMBL/GenBank/DDBJ whole genome shotgun (WGS) entry which is preliminary data.</text>
</comment>
<sequence length="107" mass="11657">MDDIVLMAYVDGEPTSRECEEVEKAMSTSADIAERVALLEASVLPYQRAFQHQALPPVRDNLARKIDELAQAHTVRSNRSRLRTAAPWLAAAFMAGGLCGGASVSRE</sequence>
<gene>
    <name evidence="1" type="ORF">J2804_000721</name>
</gene>
<organism evidence="1 2">
    <name type="scientific">Paraburkholderia terricola</name>
    <dbReference type="NCBI Taxonomy" id="169427"/>
    <lineage>
        <taxon>Bacteria</taxon>
        <taxon>Pseudomonadati</taxon>
        <taxon>Pseudomonadota</taxon>
        <taxon>Betaproteobacteria</taxon>
        <taxon>Burkholderiales</taxon>
        <taxon>Burkholderiaceae</taxon>
        <taxon>Paraburkholderia</taxon>
    </lineage>
</organism>
<evidence type="ECO:0000313" key="1">
    <source>
        <dbReference type="EMBL" id="MDR6407333.1"/>
    </source>
</evidence>
<protein>
    <submittedName>
        <fullName evidence="1">Anti-sigma factor RsiW</fullName>
    </submittedName>
</protein>
<proteinExistence type="predicted"/>
<name>A0ABU1LKR0_9BURK</name>
<dbReference type="RefSeq" id="WP_310118527.1">
    <property type="nucleotide sequence ID" value="NZ_JAVDQV010000001.1"/>
</dbReference>
<reference evidence="1 2" key="1">
    <citation type="submission" date="2023-07" db="EMBL/GenBank/DDBJ databases">
        <title>Sorghum-associated microbial communities from plants grown in Nebraska, USA.</title>
        <authorList>
            <person name="Schachtman D."/>
        </authorList>
    </citation>
    <scope>NUCLEOTIDE SEQUENCE [LARGE SCALE GENOMIC DNA]</scope>
    <source>
        <strain evidence="1 2">DS1316</strain>
    </source>
</reference>
<dbReference type="Proteomes" id="UP001264340">
    <property type="component" value="Unassembled WGS sequence"/>
</dbReference>
<dbReference type="EMBL" id="JAVDRP010000001">
    <property type="protein sequence ID" value="MDR6407333.1"/>
    <property type="molecule type" value="Genomic_DNA"/>
</dbReference>
<evidence type="ECO:0000313" key="2">
    <source>
        <dbReference type="Proteomes" id="UP001264340"/>
    </source>
</evidence>
<keyword evidence="2" id="KW-1185">Reference proteome</keyword>
<accession>A0ABU1LKR0</accession>